<reference evidence="1 2" key="1">
    <citation type="journal article" date="2016" name="Nat. Commun.">
        <title>Thousands of microbial genomes shed light on interconnected biogeochemical processes in an aquifer system.</title>
        <authorList>
            <person name="Anantharaman K."/>
            <person name="Brown C.T."/>
            <person name="Hug L.A."/>
            <person name="Sharon I."/>
            <person name="Castelle C.J."/>
            <person name="Probst A.J."/>
            <person name="Thomas B.C."/>
            <person name="Singh A."/>
            <person name="Wilkins M.J."/>
            <person name="Karaoz U."/>
            <person name="Brodie E.L."/>
            <person name="Williams K.H."/>
            <person name="Hubbard S.S."/>
            <person name="Banfield J.F."/>
        </authorList>
    </citation>
    <scope>NUCLEOTIDE SEQUENCE [LARGE SCALE GENOMIC DNA]</scope>
</reference>
<evidence type="ECO:0000313" key="1">
    <source>
        <dbReference type="EMBL" id="OGI79366.1"/>
    </source>
</evidence>
<sequence length="114" mass="13366">MEQGPPQVPPTPEQEPILTFEEFIYRDPDGIPYHSNFCLHFIAGLSGDTYRTTKYYKKFASEHSEIATLLCKEIQNTWDKYSYTFKLIEPFEKDLYEAYKLMRSCGASDQELFS</sequence>
<evidence type="ECO:0000313" key="2">
    <source>
        <dbReference type="Proteomes" id="UP000177052"/>
    </source>
</evidence>
<dbReference type="Proteomes" id="UP000177052">
    <property type="component" value="Unassembled WGS sequence"/>
</dbReference>
<accession>A0A1F6WC79</accession>
<name>A0A1F6WC79_9BACT</name>
<protein>
    <submittedName>
        <fullName evidence="1">Uncharacterized protein</fullName>
    </submittedName>
</protein>
<dbReference type="EMBL" id="MFUJ01000013">
    <property type="protein sequence ID" value="OGI79366.1"/>
    <property type="molecule type" value="Genomic_DNA"/>
</dbReference>
<gene>
    <name evidence="1" type="ORF">A3F19_01450</name>
</gene>
<dbReference type="AlphaFoldDB" id="A0A1F6WC79"/>
<organism evidence="1 2">
    <name type="scientific">Candidatus Nomurabacteria bacterium RIFCSPHIGHO2_12_FULL_37_29</name>
    <dbReference type="NCBI Taxonomy" id="1801759"/>
    <lineage>
        <taxon>Bacteria</taxon>
        <taxon>Candidatus Nomuraibacteriota</taxon>
    </lineage>
</organism>
<comment type="caution">
    <text evidence="1">The sequence shown here is derived from an EMBL/GenBank/DDBJ whole genome shotgun (WGS) entry which is preliminary data.</text>
</comment>
<proteinExistence type="predicted"/>